<dbReference type="SUPFAM" id="SSF56204">
    <property type="entry name" value="Hect, E3 ligase catalytic domain"/>
    <property type="match status" value="1"/>
</dbReference>
<keyword evidence="3" id="KW-0808">Transferase</keyword>
<dbReference type="Gene3D" id="3.30.2410.10">
    <property type="entry name" value="Hect, E3 ligase catalytic domain"/>
    <property type="match status" value="1"/>
</dbReference>
<feature type="compositionally biased region" description="Polar residues" evidence="6">
    <location>
        <begin position="306"/>
        <end position="322"/>
    </location>
</feature>
<feature type="region of interest" description="Disordered" evidence="6">
    <location>
        <begin position="472"/>
        <end position="500"/>
    </location>
</feature>
<protein>
    <recommendedName>
        <fullName evidence="2">HECT-type E3 ubiquitin transferase</fullName>
        <ecNumber evidence="2">2.3.2.26</ecNumber>
    </recommendedName>
</protein>
<feature type="compositionally biased region" description="Basic and acidic residues" evidence="6">
    <location>
        <begin position="277"/>
        <end position="292"/>
    </location>
</feature>
<name>A0A3D8SGL9_9HELO</name>
<dbReference type="Gene3D" id="3.90.1750.10">
    <property type="entry name" value="Hect, E3 ligase catalytic domains"/>
    <property type="match status" value="1"/>
</dbReference>
<feature type="compositionally biased region" description="Basic and acidic residues" evidence="6">
    <location>
        <begin position="180"/>
        <end position="195"/>
    </location>
</feature>
<evidence type="ECO:0000256" key="3">
    <source>
        <dbReference type="ARBA" id="ARBA00022679"/>
    </source>
</evidence>
<dbReference type="PROSITE" id="PS50237">
    <property type="entry name" value="HECT"/>
    <property type="match status" value="1"/>
</dbReference>
<evidence type="ECO:0000256" key="1">
    <source>
        <dbReference type="ARBA" id="ARBA00000885"/>
    </source>
</evidence>
<keyword evidence="4 5" id="KW-0833">Ubl conjugation pathway</keyword>
<feature type="compositionally biased region" description="Low complexity" evidence="6">
    <location>
        <begin position="156"/>
        <end position="179"/>
    </location>
</feature>
<evidence type="ECO:0000313" key="8">
    <source>
        <dbReference type="EMBL" id="RDW85480.1"/>
    </source>
</evidence>
<feature type="region of interest" description="Disordered" evidence="6">
    <location>
        <begin position="276"/>
        <end position="427"/>
    </location>
</feature>
<dbReference type="InterPro" id="IPR000569">
    <property type="entry name" value="HECT_dom"/>
</dbReference>
<dbReference type="InterPro" id="IPR035983">
    <property type="entry name" value="Hect_E3_ubiquitin_ligase"/>
</dbReference>
<dbReference type="EC" id="2.3.2.26" evidence="2"/>
<feature type="active site" description="Glycyl thioester intermediate" evidence="5">
    <location>
        <position position="1293"/>
    </location>
</feature>
<dbReference type="GO" id="GO:0061630">
    <property type="term" value="F:ubiquitin protein ligase activity"/>
    <property type="evidence" value="ECO:0007669"/>
    <property type="project" value="UniProtKB-EC"/>
</dbReference>
<keyword evidence="9" id="KW-1185">Reference proteome</keyword>
<feature type="region of interest" description="Disordered" evidence="6">
    <location>
        <begin position="152"/>
        <end position="220"/>
    </location>
</feature>
<comment type="catalytic activity">
    <reaction evidence="1">
        <text>S-ubiquitinyl-[E2 ubiquitin-conjugating enzyme]-L-cysteine + [acceptor protein]-L-lysine = [E2 ubiquitin-conjugating enzyme]-L-cysteine + N(6)-ubiquitinyl-[acceptor protein]-L-lysine.</text>
        <dbReference type="EC" id="2.3.2.26"/>
    </reaction>
</comment>
<dbReference type="Proteomes" id="UP000256328">
    <property type="component" value="Unassembled WGS sequence"/>
</dbReference>
<dbReference type="SMART" id="SM00119">
    <property type="entry name" value="HECTc"/>
    <property type="match status" value="1"/>
</dbReference>
<feature type="domain" description="HECT" evidence="7">
    <location>
        <begin position="977"/>
        <end position="1325"/>
    </location>
</feature>
<dbReference type="InterPro" id="IPR032353">
    <property type="entry name" value="AZUL"/>
</dbReference>
<evidence type="ECO:0000256" key="2">
    <source>
        <dbReference type="ARBA" id="ARBA00012485"/>
    </source>
</evidence>
<dbReference type="PANTHER" id="PTHR45700:SF8">
    <property type="entry name" value="HECT-TYPE E3 UBIQUITIN TRANSFERASE"/>
    <property type="match status" value="1"/>
</dbReference>
<dbReference type="OrthoDB" id="5981550at2759"/>
<dbReference type="Gene3D" id="6.10.130.10">
    <property type="entry name" value="Ubiquitin-protein ligase E3A, N-terminal zinc-binding domain (AZUL)"/>
    <property type="match status" value="1"/>
</dbReference>
<comment type="caution">
    <text evidence="8">The sequence shown here is derived from an EMBL/GenBank/DDBJ whole genome shotgun (WGS) entry which is preliminary data.</text>
</comment>
<evidence type="ECO:0000256" key="4">
    <source>
        <dbReference type="ARBA" id="ARBA00022786"/>
    </source>
</evidence>
<dbReference type="FunFam" id="3.30.2410.10:FF:000003">
    <property type="entry name" value="probable E3 ubiquitin-protein ligase HERC4 isoform X1"/>
    <property type="match status" value="1"/>
</dbReference>
<evidence type="ECO:0000313" key="9">
    <source>
        <dbReference type="Proteomes" id="UP000256328"/>
    </source>
</evidence>
<feature type="compositionally biased region" description="Polar residues" evidence="6">
    <location>
        <begin position="366"/>
        <end position="376"/>
    </location>
</feature>
<dbReference type="PANTHER" id="PTHR45700">
    <property type="entry name" value="UBIQUITIN-PROTEIN LIGASE E3C"/>
    <property type="match status" value="1"/>
</dbReference>
<feature type="compositionally biased region" description="Basic and acidic residues" evidence="6">
    <location>
        <begin position="345"/>
        <end position="356"/>
    </location>
</feature>
<organism evidence="8 9">
    <name type="scientific">Coleophoma crateriformis</name>
    <dbReference type="NCBI Taxonomy" id="565419"/>
    <lineage>
        <taxon>Eukaryota</taxon>
        <taxon>Fungi</taxon>
        <taxon>Dikarya</taxon>
        <taxon>Ascomycota</taxon>
        <taxon>Pezizomycotina</taxon>
        <taxon>Leotiomycetes</taxon>
        <taxon>Helotiales</taxon>
        <taxon>Dermateaceae</taxon>
        <taxon>Coleophoma</taxon>
    </lineage>
</organism>
<gene>
    <name evidence="8" type="ORF">BP5796_03805</name>
</gene>
<sequence length="1325" mass="149879">MTREVQEVHNEADELYAALWQSTLFPRLPHDAPPELKKLTVDIDDPKRVYTIHQASRRHNFQILVERYIIQLRYGCQVKNCTTTTCFSCRKRLANGAPVRRYNATSASTLAVYLASQDNPEQGLCQNPSVTRPPPQFQHVAKAVVNGLNSHTTVAQKSSPSKMSSPTSSISSKSTSSRQRSSEGHSQRKGAETVGRKSSGRKTRSPDAMKTIVEPSSKKDHKSFVQNMFGTRAFTALEWLSPQKLFLMSSAVSEEIEAQTQKSGHNQVPAEILSTTKTDEQEHDIQTKEDKGTMQTMETGKPPDTAGTTIRSSITGPIQKQNSDNEKAGQPALRVETSAKIPASLDKENTSMEKESLQNGDAWPEQSFTTPKLSSTKSRRPSRAGLADTKITKGILNTPTSPRAQAFSPELLSRDSKPCKPKRQLSRHATVTSLSLDELESEVIESKLLPEPAIVQEDNVTAPKDLHECAEPDSYTDSTEFRETRNSSPKIHTKNERSSRISREPFMPQTLSHLSLDTIDFLCDILQDDEMTENHSLYPQTTPRTRRRFKDDHSHILRRRNSHLKEVGYPQDQKQKWSRFILQSLFDVLSRPDALIKSFSDSDGILLDTQTIWYLMLRLTRVAPSLVFHSLWLALGSAFEPPAEFETDLSKTDSKSARQEATPVSNNDAARLLTICLHALIAAAPQVSNARQLANMSRIRSYGLLPMLGRDSSNLEPMVLCLQYEDAFTDDRALRLARRLFAAISTKKRFSEVTELNRDADLVSLVKTQETNILEEISACINFGDVGSSALQFSHAERELHEKRIPTLIIDWARTVMMQDWQGSAEVPKNGSFGGALSMIAAIYENRKSLLLGDIHFYSSYFTERLDSMQIPVDWLAFEPNRKTIHLLDYPYLFNPASLVTYFRSINYTRMSRAFEAARSEQSFVSHTSADKALLTDPNRRHKLFERLRLATSRFNVLLIRRSAVLTDAFNQIWRREERELMRPLKIRLGEEGGEEGSDSGGVQQEFFRLAIAEALNPDYGTFTIDQRTKMTWFQPGSPEPLWKFELIGVLVSLAIYNGLTLPVTFPKALYRKLLGEQNTELHHIEDGWPDLASGLTTMLEWDEKDGTVEDVFTRTYEFSVEQFGQPVSRDMGKESYWPQFSDSVILNASNTEAPLVTGSNRSDYVSDYISWLTDISVRPQFEAFKRGFFTCVTPRSVTLFTPEILQSVVEGVQEIDISDLRRFTRYVGWDASHKTVREFWSVVKRFDYEQKRKLLEFVTASDRVPVGGMRNLQFVVQRNGVGDEHLPTSYTCYGTLLLPEYGSKEVLREKLGMALENSKGFGFA</sequence>
<dbReference type="Pfam" id="PF00632">
    <property type="entry name" value="HECT"/>
    <property type="match status" value="1"/>
</dbReference>
<dbReference type="Pfam" id="PF16558">
    <property type="entry name" value="AZUL"/>
    <property type="match status" value="1"/>
</dbReference>
<evidence type="ECO:0000259" key="7">
    <source>
        <dbReference type="PROSITE" id="PS50237"/>
    </source>
</evidence>
<proteinExistence type="predicted"/>
<accession>A0A3D8SGL9</accession>
<dbReference type="GO" id="GO:0000209">
    <property type="term" value="P:protein polyubiquitination"/>
    <property type="evidence" value="ECO:0007669"/>
    <property type="project" value="InterPro"/>
</dbReference>
<dbReference type="EMBL" id="PDLN01000005">
    <property type="protein sequence ID" value="RDW85480.1"/>
    <property type="molecule type" value="Genomic_DNA"/>
</dbReference>
<dbReference type="InterPro" id="IPR044611">
    <property type="entry name" value="E3A/B/C-like"/>
</dbReference>
<dbReference type="Gene3D" id="3.30.2160.10">
    <property type="entry name" value="Hect, E3 ligase catalytic domain"/>
    <property type="match status" value="1"/>
</dbReference>
<dbReference type="InterPro" id="IPR042556">
    <property type="entry name" value="AZUL_sf"/>
</dbReference>
<evidence type="ECO:0000256" key="6">
    <source>
        <dbReference type="SAM" id="MobiDB-lite"/>
    </source>
</evidence>
<evidence type="ECO:0000256" key="5">
    <source>
        <dbReference type="PROSITE-ProRule" id="PRU00104"/>
    </source>
</evidence>
<reference evidence="8 9" key="1">
    <citation type="journal article" date="2018" name="IMA Fungus">
        <title>IMA Genome-F 9: Draft genome sequence of Annulohypoxylon stygium, Aspergillus mulundensis, Berkeleyomyces basicola (syn. Thielaviopsis basicola), Ceratocystis smalleyi, two Cercospora beticola strains, Coleophoma cylindrospora, Fusarium fracticaudum, Phialophora cf. hyalina, and Morchella septimelata.</title>
        <authorList>
            <person name="Wingfield B.D."/>
            <person name="Bills G.F."/>
            <person name="Dong Y."/>
            <person name="Huang W."/>
            <person name="Nel W.J."/>
            <person name="Swalarsk-Parry B.S."/>
            <person name="Vaghefi N."/>
            <person name="Wilken P.M."/>
            <person name="An Z."/>
            <person name="de Beer Z.W."/>
            <person name="De Vos L."/>
            <person name="Chen L."/>
            <person name="Duong T.A."/>
            <person name="Gao Y."/>
            <person name="Hammerbacher A."/>
            <person name="Kikkert J.R."/>
            <person name="Li Y."/>
            <person name="Li H."/>
            <person name="Li K."/>
            <person name="Li Q."/>
            <person name="Liu X."/>
            <person name="Ma X."/>
            <person name="Naidoo K."/>
            <person name="Pethybridge S.J."/>
            <person name="Sun J."/>
            <person name="Steenkamp E.T."/>
            <person name="van der Nest M.A."/>
            <person name="van Wyk S."/>
            <person name="Wingfield M.J."/>
            <person name="Xiong C."/>
            <person name="Yue Q."/>
            <person name="Zhang X."/>
        </authorList>
    </citation>
    <scope>NUCLEOTIDE SEQUENCE [LARGE SCALE GENOMIC DNA]</scope>
    <source>
        <strain evidence="8 9">BP5796</strain>
    </source>
</reference>